<dbReference type="NCBIfam" id="TIGR02867">
    <property type="entry name" value="spore_II_P"/>
    <property type="match status" value="1"/>
</dbReference>
<feature type="compositionally biased region" description="Basic and acidic residues" evidence="1">
    <location>
        <begin position="171"/>
        <end position="185"/>
    </location>
</feature>
<dbReference type="Pfam" id="PF07454">
    <property type="entry name" value="SpoIIP"/>
    <property type="match status" value="1"/>
</dbReference>
<dbReference type="AlphaFoldDB" id="A0A268HGF0"/>
<comment type="caution">
    <text evidence="3">The sequence shown here is derived from an EMBL/GenBank/DDBJ whole genome shotgun (WGS) entry which is preliminary data.</text>
</comment>
<evidence type="ECO:0008006" key="6">
    <source>
        <dbReference type="Google" id="ProtNLM"/>
    </source>
</evidence>
<protein>
    <recommendedName>
        <fullName evidence="6">Stage II sporulation protein P</fullName>
    </recommendedName>
</protein>
<evidence type="ECO:0000313" key="5">
    <source>
        <dbReference type="Proteomes" id="UP000216852"/>
    </source>
</evidence>
<evidence type="ECO:0000256" key="1">
    <source>
        <dbReference type="SAM" id="MobiDB-lite"/>
    </source>
</evidence>
<sequence>MGKKKNSYKRKRSGVLFIYKRTLILVGSILFLLTGIAALTSAGPAYRLSSQAITEWTRQLDSSIYLHILGNENKIFESVRPEEAPSIQLSAVLMQMLTTIKPDDPRTLLGSEIPGFSLYENQIVIAGEGTNYTNLPIESAQPDHVIEEEPTEDKEEETPPEEAQNPPEDSQEQKDEEPAPSTGDKDVVYIYYTHNQESYLPSLDAEQKDNAYNKNANVTDAGEAMAKRLEELGIGTIADQTDIGAILNENGMAYHQSYDASRGVVEAAVAENKDVSFVFDIHRDSLQRKDTTKEIDGKTYAKVVFVVGAENKEYEKNLKLASDLHKKIEENYPGLSRGVITKKGAGVDGVYNQDVSDKAALLEIGGVENTLDEATRTAELFAEIFADYYWEAEKVQGGQAE</sequence>
<feature type="region of interest" description="Disordered" evidence="1">
    <location>
        <begin position="146"/>
        <end position="185"/>
    </location>
</feature>
<gene>
    <name evidence="2" type="ORF">CHH48_04530</name>
    <name evidence="3" type="ORF">CHI12_03700</name>
</gene>
<dbReference type="Proteomes" id="UP000216475">
    <property type="component" value="Unassembled WGS sequence"/>
</dbReference>
<evidence type="ECO:0000313" key="2">
    <source>
        <dbReference type="EMBL" id="PAE00939.1"/>
    </source>
</evidence>
<dbReference type="EMBL" id="NPBJ01000005">
    <property type="protein sequence ID" value="PAE00939.1"/>
    <property type="molecule type" value="Genomic_DNA"/>
</dbReference>
<accession>A0A268HGF0</accession>
<dbReference type="RefSeq" id="WP_095218146.1">
    <property type="nucleotide sequence ID" value="NZ_NPBH01000012.1"/>
</dbReference>
<keyword evidence="5" id="KW-1185">Reference proteome</keyword>
<proteinExistence type="predicted"/>
<dbReference type="Proteomes" id="UP000216852">
    <property type="component" value="Unassembled WGS sequence"/>
</dbReference>
<dbReference type="InterPro" id="IPR010897">
    <property type="entry name" value="Spore_II_P"/>
</dbReference>
<dbReference type="OrthoDB" id="1633470at2"/>
<dbReference type="SUPFAM" id="SSF53187">
    <property type="entry name" value="Zn-dependent exopeptidases"/>
    <property type="match status" value="1"/>
</dbReference>
<feature type="compositionally biased region" description="Acidic residues" evidence="1">
    <location>
        <begin position="146"/>
        <end position="160"/>
    </location>
</feature>
<name>A0A268HGF0_9BACI</name>
<dbReference type="EMBL" id="NPBH01000012">
    <property type="protein sequence ID" value="PAE08928.1"/>
    <property type="molecule type" value="Genomic_DNA"/>
</dbReference>
<organism evidence="3 4">
    <name type="scientific">Terribacillus saccharophilus</name>
    <dbReference type="NCBI Taxonomy" id="361277"/>
    <lineage>
        <taxon>Bacteria</taxon>
        <taxon>Bacillati</taxon>
        <taxon>Bacillota</taxon>
        <taxon>Bacilli</taxon>
        <taxon>Bacillales</taxon>
        <taxon>Bacillaceae</taxon>
        <taxon>Terribacillus</taxon>
    </lineage>
</organism>
<reference evidence="4 5" key="1">
    <citation type="submission" date="2017-07" db="EMBL/GenBank/DDBJ databases">
        <title>Isolation and whole genome analysis of endospore-forming bacteria from heroin.</title>
        <authorList>
            <person name="Kalinowski J."/>
            <person name="Ahrens B."/>
            <person name="Al-Dilaimi A."/>
            <person name="Winkler A."/>
            <person name="Wibberg D."/>
            <person name="Schleenbecker U."/>
            <person name="Ruckert C."/>
            <person name="Wolfel R."/>
            <person name="Grass G."/>
        </authorList>
    </citation>
    <scope>NUCLEOTIDE SEQUENCE [LARGE SCALE GENOMIC DNA]</scope>
    <source>
        <strain evidence="3 4">7509</strain>
        <strain evidence="2 5">7517-1</strain>
    </source>
</reference>
<evidence type="ECO:0000313" key="3">
    <source>
        <dbReference type="EMBL" id="PAE08928.1"/>
    </source>
</evidence>
<evidence type="ECO:0000313" key="4">
    <source>
        <dbReference type="Proteomes" id="UP000216475"/>
    </source>
</evidence>